<keyword evidence="3" id="KW-1185">Reference proteome</keyword>
<dbReference type="AlphaFoldDB" id="A0A1A9WPL3"/>
<evidence type="ECO:0000256" key="1">
    <source>
        <dbReference type="SAM" id="Phobius"/>
    </source>
</evidence>
<keyword evidence="1" id="KW-0812">Transmembrane</keyword>
<accession>A0A1A9WPL3</accession>
<organism evidence="2 3">
    <name type="scientific">Glossina brevipalpis</name>
    <dbReference type="NCBI Taxonomy" id="37001"/>
    <lineage>
        <taxon>Eukaryota</taxon>
        <taxon>Metazoa</taxon>
        <taxon>Ecdysozoa</taxon>
        <taxon>Arthropoda</taxon>
        <taxon>Hexapoda</taxon>
        <taxon>Insecta</taxon>
        <taxon>Pterygota</taxon>
        <taxon>Neoptera</taxon>
        <taxon>Endopterygota</taxon>
        <taxon>Diptera</taxon>
        <taxon>Brachycera</taxon>
        <taxon>Muscomorpha</taxon>
        <taxon>Hippoboscoidea</taxon>
        <taxon>Glossinidae</taxon>
        <taxon>Glossina</taxon>
    </lineage>
</organism>
<proteinExistence type="predicted"/>
<protein>
    <submittedName>
        <fullName evidence="2">Uncharacterized protein</fullName>
    </submittedName>
</protein>
<dbReference type="EnsemblMetazoa" id="GBRI027270-RA">
    <property type="protein sequence ID" value="GBRI027270-PA"/>
    <property type="gene ID" value="GBRI027270"/>
</dbReference>
<name>A0A1A9WPL3_9MUSC</name>
<keyword evidence="1" id="KW-0472">Membrane</keyword>
<feature type="transmembrane region" description="Helical" evidence="1">
    <location>
        <begin position="59"/>
        <end position="86"/>
    </location>
</feature>
<evidence type="ECO:0000313" key="2">
    <source>
        <dbReference type="EnsemblMetazoa" id="GBRI027270-PA"/>
    </source>
</evidence>
<dbReference type="VEuPathDB" id="VectorBase:GBRI027270"/>
<evidence type="ECO:0000313" key="3">
    <source>
        <dbReference type="Proteomes" id="UP000091820"/>
    </source>
</evidence>
<reference evidence="3" key="1">
    <citation type="submission" date="2014-03" db="EMBL/GenBank/DDBJ databases">
        <authorList>
            <person name="Aksoy S."/>
            <person name="Warren W."/>
            <person name="Wilson R.K."/>
        </authorList>
    </citation>
    <scope>NUCLEOTIDE SEQUENCE [LARGE SCALE GENOMIC DNA]</scope>
    <source>
        <strain evidence="3">IAEA</strain>
    </source>
</reference>
<dbReference type="Proteomes" id="UP000091820">
    <property type="component" value="Unassembled WGS sequence"/>
</dbReference>
<sequence>MSIPKIRSLKTMDLFFIYFLLKQRRIINLRENPFERISFECLREKPANRLHPYNITDCLIVVVLAKATILLLLLLVIFLEALMLFARRLNENASILACRIVRVTLEGDFLISR</sequence>
<reference evidence="2" key="2">
    <citation type="submission" date="2020-05" db="UniProtKB">
        <authorList>
            <consortium name="EnsemblMetazoa"/>
        </authorList>
    </citation>
    <scope>IDENTIFICATION</scope>
    <source>
        <strain evidence="2">IAEA</strain>
    </source>
</reference>
<keyword evidence="1" id="KW-1133">Transmembrane helix</keyword>